<feature type="compositionally biased region" description="Low complexity" evidence="7">
    <location>
        <begin position="512"/>
        <end position="524"/>
    </location>
</feature>
<accession>A0A0F4ZJT4</accession>
<evidence type="ECO:0000256" key="4">
    <source>
        <dbReference type="ARBA" id="ARBA00023163"/>
    </source>
</evidence>
<dbReference type="InterPro" id="IPR001766">
    <property type="entry name" value="Fork_head_dom"/>
</dbReference>
<sequence>MPPLHRLSLRRPSASPHPDSDSDSDSDSLPETPSRPSKRRKTTSDNPSDAATPPDADQLVAQVVQHLAYPKFPVQASRDYANQLHAANHDGVQAYAKIAAVDWTFYITALEIVIGREPDPTLVAAETAVQHTDPASDPNANSASNQASDPPTKPPVKSVDIDLGPSKTISRQHAVIYFNSTAEQWHLKVKSRNGAKIDGTALKASSESALHSGNVIEIGGMEMMFVLPTEISPLQIHRVFLRRASLMTATPAAAGLGSRVLERVGGKGIPKAGACNTGKAGATTVASRILGSRADASTKSASQRRIAPAPADYGLPNTPTRPRLSAAFSQVTPSAASPLGISPSRVDLPSTPITTSANAPQMDLSLDENAHIKPLFSYAQLIAQAILKAPGEKLTLNGIYKHITTSYAYYRHQPAAGWQNSIRHNLSLNKSFDKVARSTNEPGKGMKWQIVPEARDDIRRSAYRGGKGGHRRPSMLPSSPATLGCGVGVGGVGVRGPREVDDAAGKPQLQPLDSSVSGGAASLDSAAGGADTLLTLQTPKKTPQNRPIAATITPKNSLSATLSDHSTPSLPLPLSLSTHRTPTLAYMPDDSLSFITPAPPRVNPHLAPPSTVQKPSQHMPTSSPAPFWRLMDLASTPSRSLLRFDSSPVRQLPEDEDQDQDQESPTKRKGRLAEVDRQRDQKEEGREEEEEEGREEEEEEGEEEEEEGYDLTRGFQSIGQFHKDGPTTVPLLLRHGIKLRHK</sequence>
<dbReference type="InterPro" id="IPR000253">
    <property type="entry name" value="FHA_dom"/>
</dbReference>
<dbReference type="GO" id="GO:0000978">
    <property type="term" value="F:RNA polymerase II cis-regulatory region sequence-specific DNA binding"/>
    <property type="evidence" value="ECO:0007669"/>
    <property type="project" value="TreeGrafter"/>
</dbReference>
<feature type="region of interest" description="Disordered" evidence="7">
    <location>
        <begin position="294"/>
        <end position="317"/>
    </location>
</feature>
<reference evidence="10 11" key="1">
    <citation type="submission" date="2015-03" db="EMBL/GenBank/DDBJ databases">
        <authorList>
            <person name="Radwan O."/>
            <person name="Al-Naeli F.A."/>
            <person name="Rendon G.A."/>
            <person name="Fields C."/>
        </authorList>
    </citation>
    <scope>NUCLEOTIDE SEQUENCE [LARGE SCALE GENOMIC DNA]</scope>
    <source>
        <strain evidence="10">CR-DP1</strain>
    </source>
</reference>
<dbReference type="Pfam" id="PF00498">
    <property type="entry name" value="FHA"/>
    <property type="match status" value="1"/>
</dbReference>
<gene>
    <name evidence="10" type="ORF">TD95_001036</name>
</gene>
<dbReference type="InterPro" id="IPR036390">
    <property type="entry name" value="WH_DNA-bd_sf"/>
</dbReference>
<dbReference type="PRINTS" id="PR00053">
    <property type="entry name" value="FORKHEAD"/>
</dbReference>
<keyword evidence="4" id="KW-0804">Transcription</keyword>
<evidence type="ECO:0000313" key="11">
    <source>
        <dbReference type="Proteomes" id="UP000033483"/>
    </source>
</evidence>
<dbReference type="PROSITE" id="PS00658">
    <property type="entry name" value="FORK_HEAD_2"/>
    <property type="match status" value="1"/>
</dbReference>
<keyword evidence="11" id="KW-1185">Reference proteome</keyword>
<evidence type="ECO:0000256" key="6">
    <source>
        <dbReference type="PROSITE-ProRule" id="PRU00089"/>
    </source>
</evidence>
<evidence type="ECO:0000259" key="9">
    <source>
        <dbReference type="PROSITE" id="PS50039"/>
    </source>
</evidence>
<feature type="region of interest" description="Disordered" evidence="7">
    <location>
        <begin position="596"/>
        <end position="626"/>
    </location>
</feature>
<feature type="region of interest" description="Disordered" evidence="7">
    <location>
        <begin position="1"/>
        <end position="54"/>
    </location>
</feature>
<keyword evidence="3 6" id="KW-0238">DNA-binding</keyword>
<dbReference type="InterPro" id="IPR036388">
    <property type="entry name" value="WH-like_DNA-bd_sf"/>
</dbReference>
<feature type="DNA-binding region" description="Fork-head" evidence="6">
    <location>
        <begin position="373"/>
        <end position="473"/>
    </location>
</feature>
<comment type="caution">
    <text evidence="10">The sequence shown here is derived from an EMBL/GenBank/DDBJ whole genome shotgun (WGS) entry which is preliminary data.</text>
</comment>
<protein>
    <recommendedName>
        <fullName evidence="12">Fork-head domain-containing protein</fullName>
    </recommendedName>
</protein>
<dbReference type="SUPFAM" id="SSF49879">
    <property type="entry name" value="SMAD/FHA domain"/>
    <property type="match status" value="1"/>
</dbReference>
<feature type="compositionally biased region" description="Basic and acidic residues" evidence="7">
    <location>
        <begin position="671"/>
        <end position="685"/>
    </location>
</feature>
<dbReference type="Proteomes" id="UP000033483">
    <property type="component" value="Unassembled WGS sequence"/>
</dbReference>
<dbReference type="GO" id="GO:0005634">
    <property type="term" value="C:nucleus"/>
    <property type="evidence" value="ECO:0007669"/>
    <property type="project" value="UniProtKB-SubCell"/>
</dbReference>
<feature type="region of interest" description="Disordered" evidence="7">
    <location>
        <begin position="647"/>
        <end position="742"/>
    </location>
</feature>
<evidence type="ECO:0008006" key="12">
    <source>
        <dbReference type="Google" id="ProtNLM"/>
    </source>
</evidence>
<feature type="domain" description="Fork-head" evidence="9">
    <location>
        <begin position="373"/>
        <end position="473"/>
    </location>
</feature>
<evidence type="ECO:0000256" key="7">
    <source>
        <dbReference type="SAM" id="MobiDB-lite"/>
    </source>
</evidence>
<feature type="region of interest" description="Disordered" evidence="7">
    <location>
        <begin position="463"/>
        <end position="482"/>
    </location>
</feature>
<evidence type="ECO:0000313" key="10">
    <source>
        <dbReference type="EMBL" id="KKA30376.1"/>
    </source>
</evidence>
<dbReference type="Gene3D" id="1.10.10.10">
    <property type="entry name" value="Winged helix-like DNA-binding domain superfamily/Winged helix DNA-binding domain"/>
    <property type="match status" value="1"/>
</dbReference>
<keyword evidence="5 6" id="KW-0539">Nucleus</keyword>
<dbReference type="GO" id="GO:0000981">
    <property type="term" value="F:DNA-binding transcription factor activity, RNA polymerase II-specific"/>
    <property type="evidence" value="ECO:0007669"/>
    <property type="project" value="TreeGrafter"/>
</dbReference>
<dbReference type="EMBL" id="LAEV01000406">
    <property type="protein sequence ID" value="KKA30376.1"/>
    <property type="molecule type" value="Genomic_DNA"/>
</dbReference>
<feature type="compositionally biased region" description="Acidic residues" evidence="7">
    <location>
        <begin position="686"/>
        <end position="709"/>
    </location>
</feature>
<proteinExistence type="predicted"/>
<dbReference type="FunFam" id="1.10.10.10:FF:000030">
    <property type="entry name" value="Forkhead box protein K2"/>
    <property type="match status" value="1"/>
</dbReference>
<evidence type="ECO:0000256" key="5">
    <source>
        <dbReference type="ARBA" id="ARBA00023242"/>
    </source>
</evidence>
<dbReference type="Gene3D" id="2.60.200.20">
    <property type="match status" value="1"/>
</dbReference>
<feature type="compositionally biased region" description="Polar residues" evidence="7">
    <location>
        <begin position="610"/>
        <end position="624"/>
    </location>
</feature>
<name>A0A0F4ZJT4_9PEZI</name>
<dbReference type="OrthoDB" id="5954824at2759"/>
<feature type="domain" description="FHA" evidence="8">
    <location>
        <begin position="112"/>
        <end position="202"/>
    </location>
</feature>
<dbReference type="SUPFAM" id="SSF46785">
    <property type="entry name" value="Winged helix' DNA-binding domain"/>
    <property type="match status" value="1"/>
</dbReference>
<feature type="region of interest" description="Disordered" evidence="7">
    <location>
        <begin position="496"/>
        <end position="524"/>
    </location>
</feature>
<feature type="region of interest" description="Disordered" evidence="7">
    <location>
        <begin position="129"/>
        <end position="157"/>
    </location>
</feature>
<evidence type="ECO:0000259" key="8">
    <source>
        <dbReference type="PROSITE" id="PS50006"/>
    </source>
</evidence>
<dbReference type="SMART" id="SM00240">
    <property type="entry name" value="FHA"/>
    <property type="match status" value="1"/>
</dbReference>
<dbReference type="PANTHER" id="PTHR45881:SF1">
    <property type="entry name" value="FORK HEAD PROTEIN HOMOLOG 2"/>
    <property type="match status" value="1"/>
</dbReference>
<dbReference type="PROSITE" id="PS50039">
    <property type="entry name" value="FORK_HEAD_3"/>
    <property type="match status" value="1"/>
</dbReference>
<dbReference type="Pfam" id="PF00250">
    <property type="entry name" value="Forkhead"/>
    <property type="match status" value="1"/>
</dbReference>
<evidence type="ECO:0000256" key="1">
    <source>
        <dbReference type="ARBA" id="ARBA00004123"/>
    </source>
</evidence>
<evidence type="ECO:0000256" key="3">
    <source>
        <dbReference type="ARBA" id="ARBA00023125"/>
    </source>
</evidence>
<comment type="subcellular location">
    <subcellularLocation>
        <location evidence="1 6">Nucleus</location>
    </subcellularLocation>
</comment>
<dbReference type="CDD" id="cd22701">
    <property type="entry name" value="FHA_FKH1-like"/>
    <property type="match status" value="1"/>
</dbReference>
<dbReference type="InterPro" id="IPR030456">
    <property type="entry name" value="TF_fork_head_CS_2"/>
</dbReference>
<dbReference type="PANTHER" id="PTHR45881">
    <property type="entry name" value="CHECKPOINT SUPPRESSOR 1-LIKE, ISOFORM A-RELATED"/>
    <property type="match status" value="1"/>
</dbReference>
<dbReference type="InterPro" id="IPR008984">
    <property type="entry name" value="SMAD_FHA_dom_sf"/>
</dbReference>
<dbReference type="SMART" id="SM00339">
    <property type="entry name" value="FH"/>
    <property type="match status" value="1"/>
</dbReference>
<organism evidence="10 11">
    <name type="scientific">Thielaviopsis punctulata</name>
    <dbReference type="NCBI Taxonomy" id="72032"/>
    <lineage>
        <taxon>Eukaryota</taxon>
        <taxon>Fungi</taxon>
        <taxon>Dikarya</taxon>
        <taxon>Ascomycota</taxon>
        <taxon>Pezizomycotina</taxon>
        <taxon>Sordariomycetes</taxon>
        <taxon>Hypocreomycetidae</taxon>
        <taxon>Microascales</taxon>
        <taxon>Ceratocystidaceae</taxon>
        <taxon>Thielaviopsis</taxon>
    </lineage>
</organism>
<evidence type="ECO:0000256" key="2">
    <source>
        <dbReference type="ARBA" id="ARBA00023015"/>
    </source>
</evidence>
<feature type="compositionally biased region" description="Polar residues" evidence="7">
    <location>
        <begin position="138"/>
        <end position="149"/>
    </location>
</feature>
<keyword evidence="2" id="KW-0805">Transcription regulation</keyword>
<dbReference type="PROSITE" id="PS50006">
    <property type="entry name" value="FHA_DOMAIN"/>
    <property type="match status" value="1"/>
</dbReference>
<dbReference type="AlphaFoldDB" id="A0A0F4ZJT4"/>